<proteinExistence type="inferred from homology"/>
<dbReference type="SUPFAM" id="SSF54427">
    <property type="entry name" value="NTF2-like"/>
    <property type="match status" value="1"/>
</dbReference>
<evidence type="ECO:0000256" key="2">
    <source>
        <dbReference type="ARBA" id="ARBA00011344"/>
    </source>
</evidence>
<dbReference type="InterPro" id="IPR013249">
    <property type="entry name" value="RNA_pol_sigma70_r4_t2"/>
</dbReference>
<evidence type="ECO:0000313" key="8">
    <source>
        <dbReference type="EMBL" id="GAA4568874.1"/>
    </source>
</evidence>
<protein>
    <submittedName>
        <fullName evidence="8">RNA polymerase sigma factor SigJ</fullName>
    </submittedName>
</protein>
<name>A0ABP8SGJ3_9ACTN</name>
<dbReference type="Gene3D" id="1.10.1740.10">
    <property type="match status" value="1"/>
</dbReference>
<gene>
    <name evidence="8" type="primary">sigJ</name>
    <name evidence="8" type="ORF">GCM10023176_24200</name>
</gene>
<sequence>MTEHVDAGPGSTRQFEEQRPHLLAVAYRMLGSRSEAEDAVQESWIRAQRADPAEVRHPGRWLTTVTARVCLDMLRARAARREESLDARLPEPVVGDLDPEHEALLADLVGFALLVVLDTLTPAERLAFVLHDMFGVPFDEIGPVLDRSATAARQLASRARRRVRSAPVPDPDRGRQRQVVAAFRAAARAGDFTALVALLDPDIVLRADAPGGLRTFRGADSVAQQAMAFSARAEFARLALVNGAAGLVVARDGKPIAVIAMTVVDGRIAELDIIAEPTRLRTLDPSVFDYDGAPPAGGTRH</sequence>
<organism evidence="8 9">
    <name type="scientific">Micromonospora coerulea</name>
    <dbReference type="NCBI Taxonomy" id="47856"/>
    <lineage>
        <taxon>Bacteria</taxon>
        <taxon>Bacillati</taxon>
        <taxon>Actinomycetota</taxon>
        <taxon>Actinomycetes</taxon>
        <taxon>Micromonosporales</taxon>
        <taxon>Micromonosporaceae</taxon>
        <taxon>Micromonospora</taxon>
    </lineage>
</organism>
<evidence type="ECO:0000259" key="6">
    <source>
        <dbReference type="Pfam" id="PF04542"/>
    </source>
</evidence>
<dbReference type="RefSeq" id="WP_346119015.1">
    <property type="nucleotide sequence ID" value="NZ_BAABGU010000011.1"/>
</dbReference>
<comment type="similarity">
    <text evidence="1">Belongs to the sigma-70 factor family. ECF subfamily.</text>
</comment>
<dbReference type="Pfam" id="PF08281">
    <property type="entry name" value="Sigma70_r4_2"/>
    <property type="match status" value="1"/>
</dbReference>
<evidence type="ECO:0000256" key="5">
    <source>
        <dbReference type="ARBA" id="ARBA00023163"/>
    </source>
</evidence>
<evidence type="ECO:0000256" key="3">
    <source>
        <dbReference type="ARBA" id="ARBA00023015"/>
    </source>
</evidence>
<dbReference type="PANTHER" id="PTHR30173:SF43">
    <property type="entry name" value="ECF RNA POLYMERASE SIGMA FACTOR SIGI-RELATED"/>
    <property type="match status" value="1"/>
</dbReference>
<feature type="domain" description="RNA polymerase sigma factor 70 region 4 type 2" evidence="7">
    <location>
        <begin position="112"/>
        <end position="162"/>
    </location>
</feature>
<dbReference type="InterPro" id="IPR014284">
    <property type="entry name" value="RNA_pol_sigma-70_dom"/>
</dbReference>
<dbReference type="PANTHER" id="PTHR30173">
    <property type="entry name" value="SIGMA 19 FACTOR"/>
    <property type="match status" value="1"/>
</dbReference>
<dbReference type="NCBIfam" id="TIGR02937">
    <property type="entry name" value="sigma70-ECF"/>
    <property type="match status" value="1"/>
</dbReference>
<dbReference type="InterPro" id="IPR036388">
    <property type="entry name" value="WH-like_DNA-bd_sf"/>
</dbReference>
<accession>A0ABP8SGJ3</accession>
<feature type="domain" description="RNA polymerase sigma-70 region 2" evidence="6">
    <location>
        <begin position="15"/>
        <end position="78"/>
    </location>
</feature>
<dbReference type="SUPFAM" id="SSF88946">
    <property type="entry name" value="Sigma2 domain of RNA polymerase sigma factors"/>
    <property type="match status" value="1"/>
</dbReference>
<dbReference type="InterPro" id="IPR013325">
    <property type="entry name" value="RNA_pol_sigma_r2"/>
</dbReference>
<evidence type="ECO:0000256" key="4">
    <source>
        <dbReference type="ARBA" id="ARBA00023082"/>
    </source>
</evidence>
<evidence type="ECO:0000256" key="1">
    <source>
        <dbReference type="ARBA" id="ARBA00010641"/>
    </source>
</evidence>
<keyword evidence="9" id="KW-1185">Reference proteome</keyword>
<evidence type="ECO:0000259" key="7">
    <source>
        <dbReference type="Pfam" id="PF08281"/>
    </source>
</evidence>
<keyword evidence="4" id="KW-0731">Sigma factor</keyword>
<dbReference type="Proteomes" id="UP001500307">
    <property type="component" value="Unassembled WGS sequence"/>
</dbReference>
<dbReference type="Gene3D" id="3.10.450.50">
    <property type="match status" value="1"/>
</dbReference>
<keyword evidence="5" id="KW-0804">Transcription</keyword>
<dbReference type="Pfam" id="PF04542">
    <property type="entry name" value="Sigma70_r2"/>
    <property type="match status" value="1"/>
</dbReference>
<keyword evidence="3" id="KW-0805">Transcription regulation</keyword>
<dbReference type="InterPro" id="IPR007627">
    <property type="entry name" value="RNA_pol_sigma70_r2"/>
</dbReference>
<dbReference type="EMBL" id="BAABGU010000011">
    <property type="protein sequence ID" value="GAA4568874.1"/>
    <property type="molecule type" value="Genomic_DNA"/>
</dbReference>
<dbReference type="Gene3D" id="1.10.10.10">
    <property type="entry name" value="Winged helix-like DNA-binding domain superfamily/Winged helix DNA-binding domain"/>
    <property type="match status" value="1"/>
</dbReference>
<dbReference type="SUPFAM" id="SSF88659">
    <property type="entry name" value="Sigma3 and sigma4 domains of RNA polymerase sigma factors"/>
    <property type="match status" value="1"/>
</dbReference>
<reference evidence="9" key="1">
    <citation type="journal article" date="2019" name="Int. J. Syst. Evol. Microbiol.">
        <title>The Global Catalogue of Microorganisms (GCM) 10K type strain sequencing project: providing services to taxonomists for standard genome sequencing and annotation.</title>
        <authorList>
            <consortium name="The Broad Institute Genomics Platform"/>
            <consortium name="The Broad Institute Genome Sequencing Center for Infectious Disease"/>
            <person name="Wu L."/>
            <person name="Ma J."/>
        </authorList>
    </citation>
    <scope>NUCLEOTIDE SEQUENCE [LARGE SCALE GENOMIC DNA]</scope>
    <source>
        <strain evidence="9">JCM 3175</strain>
    </source>
</reference>
<dbReference type="InterPro" id="IPR052704">
    <property type="entry name" value="ECF_Sigma-70_Domain"/>
</dbReference>
<dbReference type="InterPro" id="IPR032710">
    <property type="entry name" value="NTF2-like_dom_sf"/>
</dbReference>
<evidence type="ECO:0000313" key="9">
    <source>
        <dbReference type="Proteomes" id="UP001500307"/>
    </source>
</evidence>
<dbReference type="InterPro" id="IPR013324">
    <property type="entry name" value="RNA_pol_sigma_r3/r4-like"/>
</dbReference>
<comment type="caution">
    <text evidence="8">The sequence shown here is derived from an EMBL/GenBank/DDBJ whole genome shotgun (WGS) entry which is preliminary data.</text>
</comment>
<comment type="subunit">
    <text evidence="2">Interacts transiently with the RNA polymerase catalytic core formed by RpoA, RpoB, RpoC and RpoZ (2 alpha, 1 beta, 1 beta' and 1 omega subunit) to form the RNA polymerase holoenzyme that can initiate transcription.</text>
</comment>